<evidence type="ECO:0000313" key="3">
    <source>
        <dbReference type="Proteomes" id="UP000585474"/>
    </source>
</evidence>
<comment type="caution">
    <text evidence="2">The sequence shown here is derived from an EMBL/GenBank/DDBJ whole genome shotgun (WGS) entry which is preliminary data.</text>
</comment>
<dbReference type="Proteomes" id="UP000585474">
    <property type="component" value="Unassembled WGS sequence"/>
</dbReference>
<keyword evidence="3" id="KW-1185">Reference proteome</keyword>
<gene>
    <name evidence="2" type="ORF">Acr_18g0008680</name>
</gene>
<dbReference type="InterPro" id="IPR005174">
    <property type="entry name" value="KIB1-4_b-propeller"/>
</dbReference>
<evidence type="ECO:0000313" key="2">
    <source>
        <dbReference type="EMBL" id="GFZ06698.1"/>
    </source>
</evidence>
<dbReference type="EMBL" id="BJWL01000018">
    <property type="protein sequence ID" value="GFZ06698.1"/>
    <property type="molecule type" value="Genomic_DNA"/>
</dbReference>
<dbReference type="PANTHER" id="PTHR44259">
    <property type="entry name" value="OS07G0183000 PROTEIN-RELATED"/>
    <property type="match status" value="1"/>
</dbReference>
<name>A0A7J0G7K3_9ERIC</name>
<evidence type="ECO:0000259" key="1">
    <source>
        <dbReference type="Pfam" id="PF03478"/>
    </source>
</evidence>
<reference evidence="2 3" key="1">
    <citation type="submission" date="2019-07" db="EMBL/GenBank/DDBJ databases">
        <title>De Novo Assembly of kiwifruit Actinidia rufa.</title>
        <authorList>
            <person name="Sugita-Konishi S."/>
            <person name="Sato K."/>
            <person name="Mori E."/>
            <person name="Abe Y."/>
            <person name="Kisaki G."/>
            <person name="Hamano K."/>
            <person name="Suezawa K."/>
            <person name="Otani M."/>
            <person name="Fukuda T."/>
            <person name="Manabe T."/>
            <person name="Gomi K."/>
            <person name="Tabuchi M."/>
            <person name="Akimitsu K."/>
            <person name="Kataoka I."/>
        </authorList>
    </citation>
    <scope>NUCLEOTIDE SEQUENCE [LARGE SCALE GENOMIC DNA]</scope>
    <source>
        <strain evidence="3">cv. Fuchu</strain>
    </source>
</reference>
<dbReference type="OrthoDB" id="642536at2759"/>
<proteinExistence type="predicted"/>
<dbReference type="Pfam" id="PF03478">
    <property type="entry name" value="Beta-prop_KIB1-4"/>
    <property type="match status" value="1"/>
</dbReference>
<feature type="domain" description="KIB1-4 beta-propeller" evidence="1">
    <location>
        <begin position="83"/>
        <end position="276"/>
    </location>
</feature>
<accession>A0A7J0G7K3</accession>
<dbReference type="PANTHER" id="PTHR44259:SF108">
    <property type="entry name" value="F-BOX PROTEIN SKIP23-LIKE"/>
    <property type="match status" value="1"/>
</dbReference>
<protein>
    <recommendedName>
        <fullName evidence="1">KIB1-4 beta-propeller domain-containing protein</fullName>
    </recommendedName>
</protein>
<dbReference type="AlphaFoldDB" id="A0A7J0G7K3"/>
<dbReference type="InterPro" id="IPR050942">
    <property type="entry name" value="F-box_BR-signaling"/>
</dbReference>
<sequence>MPNGDSTANVGDLVEMESQTGEIDQLRIGDVRTYGGRGRHFRNSEFRSSTEAFRISWFGDPGTRLGSPLKPTTTVPSRCRLSQRDFYRVAAGGAVFTCDLTDSDPLKWRMDRVFLDVILNTHPTSTSDDSNSDRDSTLAHNVGQIPWEFIDYNKVPYIVESSAGELLVIVREGHPHPTAMAMIPTLISVISTSLESIMGLMGFECWRWIERMHGIWTEKKSLGDNVAFFFGHNEYICIDVSKIPEIKSNFIYYTDNCWPDYVAFKHGGGKDLRIYNLEDGSMTPLLLVPPSHHAFDVSIRRVGCQRKPRRTSYIMSLEICFGITVDHCVPSFRSSDPAELSIERQLNSDACPSLARTGVVFRSSPGVKTPAELAV</sequence>
<organism evidence="2 3">
    <name type="scientific">Actinidia rufa</name>
    <dbReference type="NCBI Taxonomy" id="165716"/>
    <lineage>
        <taxon>Eukaryota</taxon>
        <taxon>Viridiplantae</taxon>
        <taxon>Streptophyta</taxon>
        <taxon>Embryophyta</taxon>
        <taxon>Tracheophyta</taxon>
        <taxon>Spermatophyta</taxon>
        <taxon>Magnoliopsida</taxon>
        <taxon>eudicotyledons</taxon>
        <taxon>Gunneridae</taxon>
        <taxon>Pentapetalae</taxon>
        <taxon>asterids</taxon>
        <taxon>Ericales</taxon>
        <taxon>Actinidiaceae</taxon>
        <taxon>Actinidia</taxon>
    </lineage>
</organism>